<dbReference type="InParanoid" id="A0A4S2MLL8"/>
<sequence length="90" mass="9957">MKLDSLNIVLLLVLQSSDQIRSPPITIDSLSFLYSSLSYHPPPTILYEYYTVFSCTLMCCATSHPPASRPVPFDSHPPQDSPVSPDSSRS</sequence>
<dbReference type="Proteomes" id="UP000298138">
    <property type="component" value="Unassembled WGS sequence"/>
</dbReference>
<organism evidence="3 4">
    <name type="scientific">Ascodesmis nigricans</name>
    <dbReference type="NCBI Taxonomy" id="341454"/>
    <lineage>
        <taxon>Eukaryota</taxon>
        <taxon>Fungi</taxon>
        <taxon>Dikarya</taxon>
        <taxon>Ascomycota</taxon>
        <taxon>Pezizomycotina</taxon>
        <taxon>Pezizomycetes</taxon>
        <taxon>Pezizales</taxon>
        <taxon>Ascodesmidaceae</taxon>
        <taxon>Ascodesmis</taxon>
    </lineage>
</organism>
<feature type="signal peptide" evidence="2">
    <location>
        <begin position="1"/>
        <end position="22"/>
    </location>
</feature>
<protein>
    <recommendedName>
        <fullName evidence="5">Secreted protein</fullName>
    </recommendedName>
</protein>
<gene>
    <name evidence="3" type="ORF">EX30DRAFT_343864</name>
</gene>
<evidence type="ECO:0008006" key="5">
    <source>
        <dbReference type="Google" id="ProtNLM"/>
    </source>
</evidence>
<dbReference type="EMBL" id="ML220149">
    <property type="protein sequence ID" value="TGZ77795.1"/>
    <property type="molecule type" value="Genomic_DNA"/>
</dbReference>
<evidence type="ECO:0000256" key="2">
    <source>
        <dbReference type="SAM" id="SignalP"/>
    </source>
</evidence>
<reference evidence="3 4" key="1">
    <citation type="submission" date="2019-04" db="EMBL/GenBank/DDBJ databases">
        <title>Comparative genomics and transcriptomics to analyze fruiting body development in filamentous ascomycetes.</title>
        <authorList>
            <consortium name="DOE Joint Genome Institute"/>
            <person name="Lutkenhaus R."/>
            <person name="Traeger S."/>
            <person name="Breuer J."/>
            <person name="Kuo A."/>
            <person name="Lipzen A."/>
            <person name="Pangilinan J."/>
            <person name="Dilworth D."/>
            <person name="Sandor L."/>
            <person name="Poggeler S."/>
            <person name="Barry K."/>
            <person name="Grigoriev I.V."/>
            <person name="Nowrousian M."/>
        </authorList>
    </citation>
    <scope>NUCLEOTIDE SEQUENCE [LARGE SCALE GENOMIC DNA]</scope>
    <source>
        <strain evidence="3 4">CBS 389.68</strain>
    </source>
</reference>
<evidence type="ECO:0000256" key="1">
    <source>
        <dbReference type="SAM" id="MobiDB-lite"/>
    </source>
</evidence>
<feature type="region of interest" description="Disordered" evidence="1">
    <location>
        <begin position="66"/>
        <end position="90"/>
    </location>
</feature>
<name>A0A4S2MLL8_9PEZI</name>
<feature type="compositionally biased region" description="Low complexity" evidence="1">
    <location>
        <begin position="74"/>
        <end position="90"/>
    </location>
</feature>
<keyword evidence="2" id="KW-0732">Signal</keyword>
<keyword evidence="4" id="KW-1185">Reference proteome</keyword>
<accession>A0A4S2MLL8</accession>
<evidence type="ECO:0000313" key="4">
    <source>
        <dbReference type="Proteomes" id="UP000298138"/>
    </source>
</evidence>
<proteinExistence type="predicted"/>
<feature type="chain" id="PRO_5020428239" description="Secreted protein" evidence="2">
    <location>
        <begin position="23"/>
        <end position="90"/>
    </location>
</feature>
<dbReference type="AlphaFoldDB" id="A0A4S2MLL8"/>
<evidence type="ECO:0000313" key="3">
    <source>
        <dbReference type="EMBL" id="TGZ77795.1"/>
    </source>
</evidence>